<dbReference type="PANTHER" id="PTHR13333:SF5">
    <property type="entry name" value="M-AAA PROTEASE-INTERACTING PROTEIN 1, MITOCHONDRIAL"/>
    <property type="match status" value="1"/>
</dbReference>
<dbReference type="Proteomes" id="UP000663882">
    <property type="component" value="Unassembled WGS sequence"/>
</dbReference>
<dbReference type="EMBL" id="CAJNOO010000977">
    <property type="protein sequence ID" value="CAF1073035.1"/>
    <property type="molecule type" value="Genomic_DNA"/>
</dbReference>
<dbReference type="OrthoDB" id="7249367at2759"/>
<dbReference type="Proteomes" id="UP000663889">
    <property type="component" value="Unassembled WGS sequence"/>
</dbReference>
<sequence length="237" mass="27604">MASILSRSFLVMSLRKSSSFKRCPLVYIRSISSDHHQHYRPLMLMDLPRIAYPNIFLIIKNFFSRIIINGHFDSTFAIKPFCDGARQALTVVSNLIGNGQFDDLPGFVTREVINEVKQNYEHLSSQQKQQIPVEEGEIIFSYPYLIGLIMDEQTNTRMVEIIMIFHILKNPESYRDEMLEGSGSTFSNWISTIKTMRDNIIVCNYKFSRNMSENAQDNSWIITGLNHWLPNEYFQQN</sequence>
<dbReference type="GO" id="GO:0005743">
    <property type="term" value="C:mitochondrial inner membrane"/>
    <property type="evidence" value="ECO:0007669"/>
    <property type="project" value="TreeGrafter"/>
</dbReference>
<evidence type="ECO:0000313" key="5">
    <source>
        <dbReference type="Proteomes" id="UP000663882"/>
    </source>
</evidence>
<name>A0A814M0V0_9BILA</name>
<dbReference type="GO" id="GO:0032979">
    <property type="term" value="P:protein insertion into mitochondrial inner membrane from matrix"/>
    <property type="evidence" value="ECO:0007669"/>
    <property type="project" value="TreeGrafter"/>
</dbReference>
<dbReference type="PANTHER" id="PTHR13333">
    <property type="entry name" value="M-AAA PROTEASE-INTERACTING PROTEIN 1, MITOCHONDRIAL"/>
    <property type="match status" value="1"/>
</dbReference>
<gene>
    <name evidence="3" type="ORF">FNK824_LOCUS9621</name>
    <name evidence="4" type="ORF">OTI717_LOCUS15405</name>
    <name evidence="1" type="ORF">RFH988_LOCUS17879</name>
    <name evidence="2" type="ORF">SEV965_LOCUS17013</name>
</gene>
<evidence type="ECO:0000313" key="2">
    <source>
        <dbReference type="EMBL" id="CAF1123040.1"/>
    </source>
</evidence>
<dbReference type="EMBL" id="CAJOAX010001817">
    <property type="protein sequence ID" value="CAF3747815.1"/>
    <property type="molecule type" value="Genomic_DNA"/>
</dbReference>
<reference evidence="1" key="1">
    <citation type="submission" date="2021-02" db="EMBL/GenBank/DDBJ databases">
        <authorList>
            <person name="Nowell W R."/>
        </authorList>
    </citation>
    <scope>NUCLEOTIDE SEQUENCE</scope>
</reference>
<dbReference type="EMBL" id="CAJNOU010000957">
    <property type="protein sequence ID" value="CAF1123040.1"/>
    <property type="molecule type" value="Genomic_DNA"/>
</dbReference>
<comment type="caution">
    <text evidence="1">The sequence shown here is derived from an EMBL/GenBank/DDBJ whole genome shotgun (WGS) entry which is preliminary data.</text>
</comment>
<dbReference type="AlphaFoldDB" id="A0A814M0V0"/>
<dbReference type="GO" id="GO:0043022">
    <property type="term" value="F:ribosome binding"/>
    <property type="evidence" value="ECO:0007669"/>
    <property type="project" value="TreeGrafter"/>
</dbReference>
<evidence type="ECO:0000313" key="4">
    <source>
        <dbReference type="EMBL" id="CAF3747815.1"/>
    </source>
</evidence>
<protein>
    <submittedName>
        <fullName evidence="1">Uncharacterized protein</fullName>
    </submittedName>
</protein>
<dbReference type="EMBL" id="CAJOBE010001022">
    <property type="protein sequence ID" value="CAF3708019.1"/>
    <property type="molecule type" value="Genomic_DNA"/>
</dbReference>
<organism evidence="1 5">
    <name type="scientific">Rotaria sordida</name>
    <dbReference type="NCBI Taxonomy" id="392033"/>
    <lineage>
        <taxon>Eukaryota</taxon>
        <taxon>Metazoa</taxon>
        <taxon>Spiralia</taxon>
        <taxon>Gnathifera</taxon>
        <taxon>Rotifera</taxon>
        <taxon>Eurotatoria</taxon>
        <taxon>Bdelloidea</taxon>
        <taxon>Philodinida</taxon>
        <taxon>Philodinidae</taxon>
        <taxon>Rotaria</taxon>
    </lineage>
</organism>
<evidence type="ECO:0000313" key="3">
    <source>
        <dbReference type="EMBL" id="CAF3708019.1"/>
    </source>
</evidence>
<evidence type="ECO:0000313" key="1">
    <source>
        <dbReference type="EMBL" id="CAF1073035.1"/>
    </source>
</evidence>
<proteinExistence type="predicted"/>
<dbReference type="Proteomes" id="UP000663823">
    <property type="component" value="Unassembled WGS sequence"/>
</dbReference>
<dbReference type="Proteomes" id="UP000663874">
    <property type="component" value="Unassembled WGS sequence"/>
</dbReference>
<accession>A0A814M0V0</accession>